<accession>A0A0P8DXT1</accession>
<feature type="transmembrane region" description="Helical" evidence="1">
    <location>
        <begin position="69"/>
        <end position="88"/>
    </location>
</feature>
<organism evidence="2 3">
    <name type="scientific">Candidatus Methanoperedens nitratireducens</name>
    <dbReference type="NCBI Taxonomy" id="1392998"/>
    <lineage>
        <taxon>Archaea</taxon>
        <taxon>Methanobacteriati</taxon>
        <taxon>Methanobacteriota</taxon>
        <taxon>Stenosarchaea group</taxon>
        <taxon>Methanomicrobia</taxon>
        <taxon>Methanosarcinales</taxon>
        <taxon>ANME-2 cluster</taxon>
        <taxon>Candidatus Methanoperedentaceae</taxon>
        <taxon>Candidatus Methanoperedens</taxon>
    </lineage>
</organism>
<evidence type="ECO:0000313" key="3">
    <source>
        <dbReference type="Proteomes" id="UP000050360"/>
    </source>
</evidence>
<sequence length="257" mass="29920">MMASLNLKANIIVRIIIAIMFDIYSLFSHGIEETIGIHVILSNLFWWTSLILVITAYKYRRNWNVGEMPWTYLFLTFLFFGIRELGHFSKLPVLDSIRHIFGIGSAIFMTAALILIYMKLYKRKIISKPMSFIPFIFALVFPILFIYLYFSGMENETIKNIFFNLENIMWITGGSITVYTTYMLGMKSTGDFVHVFMFFQFAAIFAILWKFLGLIGTISCPIPYSIRELMETLFGVSAIISMYILEKMLRKLSRHIS</sequence>
<feature type="transmembrane region" description="Helical" evidence="1">
    <location>
        <begin position="130"/>
        <end position="148"/>
    </location>
</feature>
<dbReference type="AlphaFoldDB" id="A0A0P8DXT1"/>
<keyword evidence="1" id="KW-1133">Transmembrane helix</keyword>
<keyword evidence="1" id="KW-0812">Transmembrane</keyword>
<name>A0A0P8DXT1_9EURY</name>
<feature type="transmembrane region" description="Helical" evidence="1">
    <location>
        <begin position="192"/>
        <end position="212"/>
    </location>
</feature>
<feature type="transmembrane region" description="Helical" evidence="1">
    <location>
        <begin position="100"/>
        <end position="118"/>
    </location>
</feature>
<keyword evidence="1" id="KW-0472">Membrane</keyword>
<feature type="transmembrane region" description="Helical" evidence="1">
    <location>
        <begin position="168"/>
        <end position="185"/>
    </location>
</feature>
<comment type="caution">
    <text evidence="2">The sequence shown here is derived from an EMBL/GenBank/DDBJ whole genome shotgun (WGS) entry which is preliminary data.</text>
</comment>
<gene>
    <name evidence="2" type="ORF">MPEBLZ_02920</name>
</gene>
<feature type="transmembrane region" description="Helical" evidence="1">
    <location>
        <begin position="37"/>
        <end position="57"/>
    </location>
</feature>
<feature type="transmembrane region" description="Helical" evidence="1">
    <location>
        <begin position="12"/>
        <end position="31"/>
    </location>
</feature>
<evidence type="ECO:0000313" key="2">
    <source>
        <dbReference type="EMBL" id="KPQ42523.1"/>
    </source>
</evidence>
<dbReference type="Proteomes" id="UP000050360">
    <property type="component" value="Unassembled WGS sequence"/>
</dbReference>
<protein>
    <submittedName>
        <fullName evidence="2">Uncharacterized protein</fullName>
    </submittedName>
</protein>
<feature type="transmembrane region" description="Helical" evidence="1">
    <location>
        <begin position="224"/>
        <end position="245"/>
    </location>
</feature>
<dbReference type="EMBL" id="LKCM01000225">
    <property type="protein sequence ID" value="KPQ42523.1"/>
    <property type="molecule type" value="Genomic_DNA"/>
</dbReference>
<evidence type="ECO:0000256" key="1">
    <source>
        <dbReference type="SAM" id="Phobius"/>
    </source>
</evidence>
<reference evidence="2 3" key="1">
    <citation type="submission" date="2015-09" db="EMBL/GenBank/DDBJ databases">
        <title>A metagenomics-based metabolic model of nitrate-dependent anaerobic oxidation of methane by Methanoperedens-like archaea.</title>
        <authorList>
            <person name="Arshad A."/>
            <person name="Speth D.R."/>
            <person name="De Graaf R.M."/>
            <person name="Op Den Camp H.J."/>
            <person name="Jetten M.S."/>
            <person name="Welte C.U."/>
        </authorList>
    </citation>
    <scope>NUCLEOTIDE SEQUENCE [LARGE SCALE GENOMIC DNA]</scope>
</reference>
<proteinExistence type="predicted"/>